<dbReference type="Pfam" id="PF05305">
    <property type="entry name" value="DUF732"/>
    <property type="match status" value="1"/>
</dbReference>
<evidence type="ECO:0000259" key="2">
    <source>
        <dbReference type="Pfam" id="PF05305"/>
    </source>
</evidence>
<feature type="signal peptide" evidence="1">
    <location>
        <begin position="1"/>
        <end position="22"/>
    </location>
</feature>
<evidence type="ECO:0000313" key="6">
    <source>
        <dbReference type="Proteomes" id="UP001529272"/>
    </source>
</evidence>
<keyword evidence="6" id="KW-1185">Reference proteome</keyword>
<dbReference type="AlphaFoldDB" id="A0A1Y0T7W4"/>
<dbReference type="Proteomes" id="UP000198286">
    <property type="component" value="Chromosome"/>
</dbReference>
<dbReference type="RefSeq" id="WP_008258488.1">
    <property type="nucleotide sequence ID" value="NZ_CAAHFK010000059.1"/>
</dbReference>
<evidence type="ECO:0000313" key="3">
    <source>
        <dbReference type="EMBL" id="ASL16306.1"/>
    </source>
</evidence>
<reference evidence="3 5" key="1">
    <citation type="journal article" date="2017" name="Lancet Infect. Dis.">
        <title>Global outbreak of severe Mycobacterium chimaera disease after cardiac surgery: a molecular epidemiological study.</title>
        <authorList>
            <person name="van Ingen J."/>
            <person name="Kohl T."/>
            <person name="Kranzer K."/>
            <person name="Hasse B."/>
            <person name="Keller P."/>
            <person name="Szafranska A."/>
            <person name="Hillemann D."/>
            <person name="Chand M."/>
            <person name="Schreiber P."/>
            <person name="Sommerstein R."/>
            <person name="Berger C."/>
            <person name="Genoni M."/>
            <person name="Ruegg C."/>
            <person name="Troillet N."/>
            <person name="Widmer A.F."/>
            <person name="Becker S.L."/>
            <person name="Herrmann M."/>
            <person name="Eckmanns T."/>
            <person name="Haller S."/>
            <person name="Hoeller C."/>
            <person name="Debast S.B."/>
            <person name="Wolfhagen M.J."/>
            <person name="Hopman J."/>
            <person name="Kluytmans J."/>
            <person name="Langelaar M."/>
            <person name="Notermans D.W."/>
            <person name="ten Oever J."/>
            <person name="van den Barselaar P."/>
            <person name="Vonk A.B.A."/>
            <person name="Vos M.C."/>
            <person name="Ahmed N."/>
            <person name="Brown T."/>
            <person name="Crook D."/>
            <person name="Lamagni T."/>
            <person name="Phin N."/>
            <person name="Smith E.G."/>
            <person name="Zambon M."/>
            <person name="Serr A."/>
            <person name="Goetting T."/>
            <person name="Ebner W."/>
            <person name="Thuermer A."/>
            <person name="Utpatel C."/>
            <person name="Sproer C."/>
            <person name="Bunk B."/>
            <person name="Nubel U."/>
            <person name="Bloemberg G."/>
            <person name="Bottger E."/>
            <person name="Niemann S."/>
            <person name="Wagner D."/>
            <person name="Sax H."/>
        </authorList>
    </citation>
    <scope>NUCLEOTIDE SEQUENCE [LARGE SCALE GENOMIC DNA]</scope>
    <source>
        <strain evidence="3 5">ZUERICH-2</strain>
    </source>
</reference>
<reference evidence="4" key="3">
    <citation type="submission" date="2023-06" db="EMBL/GenBank/DDBJ databases">
        <authorList>
            <person name="Spilker T."/>
        </authorList>
    </citation>
    <scope>NUCLEOTIDE SEQUENCE</scope>
    <source>
        <strain evidence="4">FLAC1071</strain>
    </source>
</reference>
<keyword evidence="1" id="KW-0732">Signal</keyword>
<dbReference type="InterPro" id="IPR007969">
    <property type="entry name" value="DUF732"/>
</dbReference>
<feature type="domain" description="DUF732" evidence="2">
    <location>
        <begin position="32"/>
        <end position="102"/>
    </location>
</feature>
<protein>
    <submittedName>
        <fullName evidence="4">DUF732 domain-containing protein</fullName>
    </submittedName>
</protein>
<dbReference type="STRING" id="222805.AN480_17975"/>
<accession>A0A1Y0T7W4</accession>
<gene>
    <name evidence="3" type="ORF">MYCOZU2_03933</name>
    <name evidence="4" type="ORF">QRB35_26855</name>
</gene>
<dbReference type="EMBL" id="CP015267">
    <property type="protein sequence ID" value="ASL16306.1"/>
    <property type="molecule type" value="Genomic_DNA"/>
</dbReference>
<evidence type="ECO:0000313" key="4">
    <source>
        <dbReference type="EMBL" id="MDM3929602.1"/>
    </source>
</evidence>
<evidence type="ECO:0000313" key="5">
    <source>
        <dbReference type="Proteomes" id="UP000198286"/>
    </source>
</evidence>
<sequence>MKLLLALSGLAVTIGLAASAHADPVDGVDGTDEAFIASLRAAGITFADSDKAVGAGKWVCDTVGQGTQMPDVVKTLLAKNSALNEDKANQFAAIAANTYCPNAITAVTNAPR</sequence>
<evidence type="ECO:0000256" key="1">
    <source>
        <dbReference type="SAM" id="SignalP"/>
    </source>
</evidence>
<dbReference type="EMBL" id="JASZZX010000041">
    <property type="protein sequence ID" value="MDM3929602.1"/>
    <property type="molecule type" value="Genomic_DNA"/>
</dbReference>
<proteinExistence type="predicted"/>
<name>A0A1Y0T7W4_MYCIT</name>
<feature type="chain" id="PRO_5015072577" evidence="1">
    <location>
        <begin position="23"/>
        <end position="112"/>
    </location>
</feature>
<organism evidence="3 5">
    <name type="scientific">Mycobacterium intracellulare subsp. chimaera</name>
    <dbReference type="NCBI Taxonomy" id="222805"/>
    <lineage>
        <taxon>Bacteria</taxon>
        <taxon>Bacillati</taxon>
        <taxon>Actinomycetota</taxon>
        <taxon>Actinomycetes</taxon>
        <taxon>Mycobacteriales</taxon>
        <taxon>Mycobacteriaceae</taxon>
        <taxon>Mycobacterium</taxon>
        <taxon>Mycobacterium avium complex (MAC)</taxon>
    </lineage>
</organism>
<reference evidence="4" key="2">
    <citation type="submission" date="2023-06" db="EMBL/GenBank/DDBJ databases">
        <title>Itaconate inhibition of nontuberculous mycobacteria.</title>
        <authorList>
            <person name="Breen P."/>
            <person name="Zimbric M."/>
            <person name="Caverly L."/>
        </authorList>
    </citation>
    <scope>NUCLEOTIDE SEQUENCE</scope>
    <source>
        <strain evidence="4">FLAC1071</strain>
    </source>
</reference>
<dbReference type="Proteomes" id="UP001529272">
    <property type="component" value="Unassembled WGS sequence"/>
</dbReference>
<dbReference type="KEGG" id="mchi:AN480_17975"/>